<dbReference type="Proteomes" id="UP001497457">
    <property type="component" value="Unassembled WGS sequence"/>
</dbReference>
<dbReference type="SUPFAM" id="SSF52540">
    <property type="entry name" value="P-loop containing nucleoside triphosphate hydrolases"/>
    <property type="match status" value="1"/>
</dbReference>
<dbReference type="Gene3D" id="1.10.8.430">
    <property type="entry name" value="Helical domain of apoptotic protease-activating factors"/>
    <property type="match status" value="1"/>
</dbReference>
<keyword evidence="5" id="KW-0067">ATP-binding</keyword>
<evidence type="ECO:0000259" key="7">
    <source>
        <dbReference type="Pfam" id="PF23247"/>
    </source>
</evidence>
<evidence type="ECO:0000256" key="1">
    <source>
        <dbReference type="ARBA" id="ARBA00008894"/>
    </source>
</evidence>
<comment type="caution">
    <text evidence="8">The sequence shown here is derived from an EMBL/GenBank/DDBJ whole genome shotgun (WGS) entry which is preliminary data.</text>
</comment>
<dbReference type="Gene3D" id="1.10.10.10">
    <property type="entry name" value="Winged helix-like DNA-binding domain superfamily/Winged helix DNA-binding domain"/>
    <property type="match status" value="1"/>
</dbReference>
<dbReference type="InterPro" id="IPR032675">
    <property type="entry name" value="LRR_dom_sf"/>
</dbReference>
<dbReference type="InterPro" id="IPR050905">
    <property type="entry name" value="Plant_NBS-LRR"/>
</dbReference>
<keyword evidence="3" id="KW-0677">Repeat</keyword>
<dbReference type="EMBL" id="CAXIPR030000769">
    <property type="protein sequence ID" value="CAM0147011.1"/>
    <property type="molecule type" value="Genomic_DNA"/>
</dbReference>
<dbReference type="SUPFAM" id="SSF52058">
    <property type="entry name" value="L domain-like"/>
    <property type="match status" value="1"/>
</dbReference>
<evidence type="ECO:0000256" key="5">
    <source>
        <dbReference type="ARBA" id="ARBA00022840"/>
    </source>
</evidence>
<dbReference type="PANTHER" id="PTHR33463">
    <property type="entry name" value="NB-ARC DOMAIN-CONTAINING PROTEIN-RELATED"/>
    <property type="match status" value="1"/>
</dbReference>
<evidence type="ECO:0000313" key="8">
    <source>
        <dbReference type="EMBL" id="CAM0147011.1"/>
    </source>
</evidence>
<dbReference type="InterPro" id="IPR057135">
    <property type="entry name" value="At4g27190-like_LRR"/>
</dbReference>
<feature type="domain" description="NB-ARC" evidence="6">
    <location>
        <begin position="173"/>
        <end position="336"/>
    </location>
</feature>
<evidence type="ECO:0000256" key="2">
    <source>
        <dbReference type="ARBA" id="ARBA00022614"/>
    </source>
</evidence>
<dbReference type="PRINTS" id="PR00364">
    <property type="entry name" value="DISEASERSIST"/>
</dbReference>
<dbReference type="Gene3D" id="3.80.10.10">
    <property type="entry name" value="Ribonuclease Inhibitor"/>
    <property type="match status" value="1"/>
</dbReference>
<dbReference type="GO" id="GO:0005524">
    <property type="term" value="F:ATP binding"/>
    <property type="evidence" value="ECO:0007669"/>
    <property type="project" value="UniProtKB-KW"/>
</dbReference>
<reference evidence="8 9" key="1">
    <citation type="submission" date="2024-10" db="EMBL/GenBank/DDBJ databases">
        <authorList>
            <person name="Ryan C."/>
        </authorList>
    </citation>
    <scope>NUCLEOTIDE SEQUENCE [LARGE SCALE GENOMIC DNA]</scope>
</reference>
<dbReference type="Pfam" id="PF00931">
    <property type="entry name" value="NB-ARC"/>
    <property type="match status" value="1"/>
</dbReference>
<keyword evidence="5" id="KW-0547">Nucleotide-binding</keyword>
<feature type="domain" description="Disease resistance protein At4g27190-like leucine-rich repeats" evidence="7">
    <location>
        <begin position="827"/>
        <end position="930"/>
    </location>
</feature>
<dbReference type="InterPro" id="IPR003591">
    <property type="entry name" value="Leu-rich_rpt_typical-subtyp"/>
</dbReference>
<keyword evidence="9" id="KW-1185">Reference proteome</keyword>
<accession>A0ABC9H0K7</accession>
<name>A0ABC9H0K7_9POAL</name>
<dbReference type="SMART" id="SM00369">
    <property type="entry name" value="LRR_TYP"/>
    <property type="match status" value="2"/>
</dbReference>
<organism evidence="8 9">
    <name type="scientific">Urochloa decumbens</name>
    <dbReference type="NCBI Taxonomy" id="240449"/>
    <lineage>
        <taxon>Eukaryota</taxon>
        <taxon>Viridiplantae</taxon>
        <taxon>Streptophyta</taxon>
        <taxon>Embryophyta</taxon>
        <taxon>Tracheophyta</taxon>
        <taxon>Spermatophyta</taxon>
        <taxon>Magnoliopsida</taxon>
        <taxon>Liliopsida</taxon>
        <taxon>Poales</taxon>
        <taxon>Poaceae</taxon>
        <taxon>PACMAD clade</taxon>
        <taxon>Panicoideae</taxon>
        <taxon>Panicodae</taxon>
        <taxon>Paniceae</taxon>
        <taxon>Melinidinae</taxon>
        <taxon>Urochloa</taxon>
    </lineage>
</organism>
<dbReference type="InterPro" id="IPR036388">
    <property type="entry name" value="WH-like_DNA-bd_sf"/>
</dbReference>
<dbReference type="GO" id="GO:0006952">
    <property type="term" value="P:defense response"/>
    <property type="evidence" value="ECO:0007669"/>
    <property type="project" value="UniProtKB-KW"/>
</dbReference>
<dbReference type="InterPro" id="IPR002182">
    <property type="entry name" value="NB-ARC"/>
</dbReference>
<evidence type="ECO:0000256" key="3">
    <source>
        <dbReference type="ARBA" id="ARBA00022737"/>
    </source>
</evidence>
<evidence type="ECO:0000313" key="9">
    <source>
        <dbReference type="Proteomes" id="UP001497457"/>
    </source>
</evidence>
<sequence length="1071" mass="121033">MPVPEPITGKATSMALGVVQGAATEATKDLERSVAKIIGYTVNTRKKCKNAQLAVKTLVDCKNTLLGKKERAPGFTLNEQASGWIEDVEVLQQEINNIVDRSLWNPFKRHSIGWKSAWADRRAEKLMNQYQMFFQMATDDKLFVPATPKPLELCDLPATEPNKYTGRAETLAEIISSVDDANHHLIDVFGTGGIGKTTMLADVAREVGKRTEGSNRFDRVVYVKVGRQQDIGNIGVQIAPQLGVQLANEESPGPGLINKLRLEWHRRVLLILDDVWTEIDLLKIGLGSYKDFPGVKVLIGTRRTDLRHTWSADAKIPINFLSDEDSWDLFKAKAKLREDDINKIGDNVAKAVKDECGGLPLALAIIGSALSVKRERGQWENALNYLKLSDPKYLPNVEEKLYRCIQYSYDNLKDTERQLVFQLCCLFPEGHEILVEDLTRYLIGEHETESYTCLQKTIDTESIITGLEDFCLIQRPGTFRTVKMHDVVRDVAVFIANEKKITFINCGASHHTKLPDEHFKKVERMSVMRSRINEVPDQLDCPELCMLLLRENQHIKLTRYFFKKLKKLVVLDISDSSISSLPSSVEYLSNLRTLCLNRCSNLCSVDIIKKLYNLRVLSLRDCKITSLPNRMNSLQYLRVLDLKSLRGLKVSVELLSDLRQLEELHLDTMSLSVAHLIEIAKLKHLKELELCIPDVSIFYSSQIPTGLISNWQNFFVYSSELLQVSRSYKRSLHIKGAIVISAWVKLLVAATEDLTFDECFPNWLNLATPVGGNKFQNTKVIRLIQCNSIKCLYPTNHAGDCCFTNLEEIYLTDLENLLHVSEGNASGSFQKVKRIHMKNCGKVKCVMPYGLLLNVHCGLKEITIIECKMVQTIFQFHPTDALLLQNLRTIQLCNLRELTSICQGTPPEGTFANLKELVVEGCGDSLKSLFTPHLTTLFTSLQKLIVEGNTGLEEIISDNGTPLERKATNNNNNIIAFPRVSHMSLLNLDQLQSFHKVGETITSLEWPMLSYLRIGGCSRLVNLPRAIISTPNLEEIELASIEDENWYKNLRWDGTTRQQLHCEIRTSTSGI</sequence>
<dbReference type="PANTHER" id="PTHR33463:SF218">
    <property type="entry name" value="DISEASE RESISTANCE PROTEIN RPS2-LIKE"/>
    <property type="match status" value="1"/>
</dbReference>
<evidence type="ECO:0000256" key="4">
    <source>
        <dbReference type="ARBA" id="ARBA00022821"/>
    </source>
</evidence>
<protein>
    <recommendedName>
        <fullName evidence="10">NB-ARC domain-containing protein</fullName>
    </recommendedName>
</protein>
<evidence type="ECO:0008006" key="10">
    <source>
        <dbReference type="Google" id="ProtNLM"/>
    </source>
</evidence>
<dbReference type="AlphaFoldDB" id="A0ABC9H0K7"/>
<keyword evidence="4" id="KW-0611">Plant defense</keyword>
<dbReference type="Gene3D" id="3.40.50.300">
    <property type="entry name" value="P-loop containing nucleotide triphosphate hydrolases"/>
    <property type="match status" value="1"/>
</dbReference>
<keyword evidence="2" id="KW-0433">Leucine-rich repeat</keyword>
<gene>
    <name evidence="8" type="ORF">URODEC1_LOCUS120515</name>
</gene>
<comment type="similarity">
    <text evidence="1">Belongs to the disease resistance NB-LRR family.</text>
</comment>
<proteinExistence type="inferred from homology"/>
<dbReference type="InterPro" id="IPR027417">
    <property type="entry name" value="P-loop_NTPase"/>
</dbReference>
<dbReference type="Pfam" id="PF23247">
    <property type="entry name" value="LRR_RPS2"/>
    <property type="match status" value="1"/>
</dbReference>
<dbReference type="InterPro" id="IPR042197">
    <property type="entry name" value="Apaf_helical"/>
</dbReference>
<evidence type="ECO:0000259" key="6">
    <source>
        <dbReference type="Pfam" id="PF00931"/>
    </source>
</evidence>